<organism evidence="1 2">
    <name type="scientific">Aspergillus melleus</name>
    <dbReference type="NCBI Taxonomy" id="138277"/>
    <lineage>
        <taxon>Eukaryota</taxon>
        <taxon>Fungi</taxon>
        <taxon>Dikarya</taxon>
        <taxon>Ascomycota</taxon>
        <taxon>Pezizomycotina</taxon>
        <taxon>Eurotiomycetes</taxon>
        <taxon>Eurotiomycetidae</taxon>
        <taxon>Eurotiales</taxon>
        <taxon>Aspergillaceae</taxon>
        <taxon>Aspergillus</taxon>
        <taxon>Aspergillus subgen. Circumdati</taxon>
    </lineage>
</organism>
<evidence type="ECO:0000313" key="2">
    <source>
        <dbReference type="Proteomes" id="UP001177260"/>
    </source>
</evidence>
<reference evidence="1 2" key="1">
    <citation type="journal article" date="2023" name="ACS Omega">
        <title>Identification of the Neoaspergillic Acid Biosynthesis Gene Cluster by Establishing an In Vitro CRISPR-Ribonucleoprotein Genetic System in Aspergillus melleus.</title>
        <authorList>
            <person name="Yuan B."/>
            <person name="Grau M.F."/>
            <person name="Murata R.M."/>
            <person name="Torok T."/>
            <person name="Venkateswaran K."/>
            <person name="Stajich J.E."/>
            <person name="Wang C.C.C."/>
        </authorList>
    </citation>
    <scope>NUCLEOTIDE SEQUENCE [LARGE SCALE GENOMIC DNA]</scope>
    <source>
        <strain evidence="1 2">IMV 1140</strain>
    </source>
</reference>
<proteinExistence type="predicted"/>
<keyword evidence="2" id="KW-1185">Reference proteome</keyword>
<comment type="caution">
    <text evidence="1">The sequence shown here is derived from an EMBL/GenBank/DDBJ whole genome shotgun (WGS) entry which is preliminary data.</text>
</comment>
<protein>
    <submittedName>
        <fullName evidence="1">Uncharacterized protein</fullName>
    </submittedName>
</protein>
<dbReference type="Proteomes" id="UP001177260">
    <property type="component" value="Unassembled WGS sequence"/>
</dbReference>
<gene>
    <name evidence="1" type="ORF">N8T08_000359</name>
</gene>
<evidence type="ECO:0000313" key="1">
    <source>
        <dbReference type="EMBL" id="KAK1147846.1"/>
    </source>
</evidence>
<dbReference type="EMBL" id="JAOPJF010000010">
    <property type="protein sequence ID" value="KAK1147846.1"/>
    <property type="molecule type" value="Genomic_DNA"/>
</dbReference>
<name>A0ACC3BBC1_9EURO</name>
<accession>A0ACC3BBC1</accession>
<sequence length="104" mass="11384">MANAFGISASAGVRGDHVKEPQIFEMEKRKSHIGRWNTGECFALKCKPEQMEASTKGHQPGLILGPVKDYLDSSVLDDEEILERPNLGKVDLPIFLGPDMEGGC</sequence>